<evidence type="ECO:0000256" key="2">
    <source>
        <dbReference type="ARBA" id="ARBA00022989"/>
    </source>
</evidence>
<organism evidence="5">
    <name type="scientific">Arion vulgaris</name>
    <dbReference type="NCBI Taxonomy" id="1028688"/>
    <lineage>
        <taxon>Eukaryota</taxon>
        <taxon>Metazoa</taxon>
        <taxon>Spiralia</taxon>
        <taxon>Lophotrochozoa</taxon>
        <taxon>Mollusca</taxon>
        <taxon>Gastropoda</taxon>
        <taxon>Heterobranchia</taxon>
        <taxon>Euthyneura</taxon>
        <taxon>Panpulmonata</taxon>
        <taxon>Eupulmonata</taxon>
        <taxon>Stylommatophora</taxon>
        <taxon>Helicina</taxon>
        <taxon>Arionoidea</taxon>
        <taxon>Arionidae</taxon>
        <taxon>Arion</taxon>
    </lineage>
</organism>
<feature type="transmembrane region" description="Helical" evidence="4">
    <location>
        <begin position="351"/>
        <end position="370"/>
    </location>
</feature>
<gene>
    <name evidence="5" type="primary">ORF139351</name>
</gene>
<feature type="transmembrane region" description="Helical" evidence="4">
    <location>
        <begin position="229"/>
        <end position="252"/>
    </location>
</feature>
<evidence type="ECO:0000256" key="1">
    <source>
        <dbReference type="ARBA" id="ARBA00022692"/>
    </source>
</evidence>
<reference evidence="5" key="1">
    <citation type="submission" date="2014-12" db="EMBL/GenBank/DDBJ databases">
        <title>Insight into the proteome of Arion vulgaris.</title>
        <authorList>
            <person name="Aradska J."/>
            <person name="Bulat T."/>
            <person name="Smidak R."/>
            <person name="Sarate P."/>
            <person name="Gangsoo J."/>
            <person name="Sialana F."/>
            <person name="Bilban M."/>
            <person name="Lubec G."/>
        </authorList>
    </citation>
    <scope>NUCLEOTIDE SEQUENCE</scope>
    <source>
        <tissue evidence="5">Skin</tissue>
    </source>
</reference>
<dbReference type="EMBL" id="HACG01036990">
    <property type="protein sequence ID" value="CEK83855.1"/>
    <property type="molecule type" value="Transcribed_RNA"/>
</dbReference>
<keyword evidence="3 4" id="KW-0472">Membrane</keyword>
<protein>
    <recommendedName>
        <fullName evidence="6">Major facilitator superfamily (MFS) profile domain-containing protein</fullName>
    </recommendedName>
</protein>
<feature type="transmembrane region" description="Helical" evidence="4">
    <location>
        <begin position="127"/>
        <end position="148"/>
    </location>
</feature>
<feature type="transmembrane region" description="Helical" evidence="4">
    <location>
        <begin position="376"/>
        <end position="397"/>
    </location>
</feature>
<proteinExistence type="predicted"/>
<evidence type="ECO:0000313" key="5">
    <source>
        <dbReference type="EMBL" id="CEK83855.1"/>
    </source>
</evidence>
<feature type="transmembrane region" description="Helical" evidence="4">
    <location>
        <begin position="440"/>
        <end position="461"/>
    </location>
</feature>
<feature type="transmembrane region" description="Helical" evidence="4">
    <location>
        <begin position="169"/>
        <end position="187"/>
    </location>
</feature>
<name>A0A0B7AVF3_9EUPU</name>
<sequence>MELDGKDARNGKPENEHSVNKKTSLITKLKDPTYRNVILRWLCLPIATLNLGLIESLQGTTIIDLEIITSTTKSMASLYFTAFNLGYLLGAIISGFLHGKINSYLLMCIVSVVGGIASIGTHYCTTFALMFLIRCALGICLGILLCVINAEHMQIWGTKGESLLQLIHFNYALGGVFGPLIAAPFLAEEITENKTLLHQNLTNYPYGNISSHSDVALNSTLPQTTNVHYAFLIGGLILVVTAIPALLSLIFFRKSMYQIKEIDNQQEHFDRILPLGLKIFFLVIIFWYFLSYCCVEVTFNSYLMTFIVEHFEEGTKQQGAYLTTYYWASFAGGRLISIFTSHYISAMRVLCIHLSLTAAAFIGFFVSSLYSRMDALTALTCLGGLACSAIIPAGVSWTEAEIMKVTGPVTAVIFIGTSTGSMVAPFIVEQLMENVTNLWFCYSILVAIGSALFFFLFLLSFNRCYVIKKYG</sequence>
<feature type="transmembrane region" description="Helical" evidence="4">
    <location>
        <begin position="104"/>
        <end position="121"/>
    </location>
</feature>
<dbReference type="InterPro" id="IPR011701">
    <property type="entry name" value="MFS"/>
</dbReference>
<evidence type="ECO:0000256" key="4">
    <source>
        <dbReference type="SAM" id="Phobius"/>
    </source>
</evidence>
<dbReference type="SUPFAM" id="SSF103473">
    <property type="entry name" value="MFS general substrate transporter"/>
    <property type="match status" value="1"/>
</dbReference>
<accession>A0A0B7AVF3</accession>
<dbReference type="PANTHER" id="PTHR23121:SF9">
    <property type="entry name" value="SODIUM-DEPENDENT GLUCOSE TRANSPORTER 1"/>
    <property type="match status" value="1"/>
</dbReference>
<keyword evidence="1 4" id="KW-0812">Transmembrane</keyword>
<feature type="transmembrane region" description="Helical" evidence="4">
    <location>
        <begin position="325"/>
        <end position="344"/>
    </location>
</feature>
<keyword evidence="2 4" id="KW-1133">Transmembrane helix</keyword>
<dbReference type="Gene3D" id="1.20.1250.20">
    <property type="entry name" value="MFS general substrate transporter like domains"/>
    <property type="match status" value="2"/>
</dbReference>
<feature type="transmembrane region" description="Helical" evidence="4">
    <location>
        <begin position="37"/>
        <end position="57"/>
    </location>
</feature>
<dbReference type="AlphaFoldDB" id="A0A0B7AVF3"/>
<dbReference type="GO" id="GO:0022857">
    <property type="term" value="F:transmembrane transporter activity"/>
    <property type="evidence" value="ECO:0007669"/>
    <property type="project" value="InterPro"/>
</dbReference>
<feature type="transmembrane region" description="Helical" evidence="4">
    <location>
        <begin position="77"/>
        <end position="97"/>
    </location>
</feature>
<evidence type="ECO:0000256" key="3">
    <source>
        <dbReference type="ARBA" id="ARBA00023136"/>
    </source>
</evidence>
<dbReference type="InterPro" id="IPR036259">
    <property type="entry name" value="MFS_trans_sf"/>
</dbReference>
<dbReference type="PANTHER" id="PTHR23121">
    <property type="entry name" value="SODIUM-DEPENDENT GLUCOSE TRANSPORTER 1"/>
    <property type="match status" value="1"/>
</dbReference>
<feature type="transmembrane region" description="Helical" evidence="4">
    <location>
        <begin position="272"/>
        <end position="290"/>
    </location>
</feature>
<evidence type="ECO:0008006" key="6">
    <source>
        <dbReference type="Google" id="ProtNLM"/>
    </source>
</evidence>
<feature type="transmembrane region" description="Helical" evidence="4">
    <location>
        <begin position="409"/>
        <end position="428"/>
    </location>
</feature>
<dbReference type="Pfam" id="PF07690">
    <property type="entry name" value="MFS_1"/>
    <property type="match status" value="1"/>
</dbReference>